<dbReference type="Proteomes" id="UP000668060">
    <property type="component" value="Unassembled WGS sequence"/>
</dbReference>
<dbReference type="Gene3D" id="3.40.50.2000">
    <property type="entry name" value="Glycogen Phosphorylase B"/>
    <property type="match status" value="2"/>
</dbReference>
<dbReference type="Pfam" id="PF13439">
    <property type="entry name" value="Glyco_transf_4"/>
    <property type="match status" value="1"/>
</dbReference>
<evidence type="ECO:0000313" key="3">
    <source>
        <dbReference type="EMBL" id="MBO6971833.1"/>
    </source>
</evidence>
<comment type="caution">
    <text evidence="3">The sequence shown here is derived from an EMBL/GenBank/DDBJ whole genome shotgun (WGS) entry which is preliminary data.</text>
</comment>
<evidence type="ECO:0000313" key="4">
    <source>
        <dbReference type="Proteomes" id="UP000668060"/>
    </source>
</evidence>
<evidence type="ECO:0000259" key="1">
    <source>
        <dbReference type="Pfam" id="PF00534"/>
    </source>
</evidence>
<dbReference type="AlphaFoldDB" id="A0A9D9BU37"/>
<gene>
    <name evidence="3" type="ORF">JJ842_07905</name>
</gene>
<dbReference type="Pfam" id="PF00534">
    <property type="entry name" value="Glycos_transf_1"/>
    <property type="match status" value="1"/>
</dbReference>
<dbReference type="EMBL" id="JAEPLN010000001">
    <property type="protein sequence ID" value="MBO6971833.1"/>
    <property type="molecule type" value="Genomic_DNA"/>
</dbReference>
<organism evidence="3 4">
    <name type="scientific">Prochlorococcus marinus CUG1433</name>
    <dbReference type="NCBI Taxonomy" id="2774506"/>
    <lineage>
        <taxon>Bacteria</taxon>
        <taxon>Bacillati</taxon>
        <taxon>Cyanobacteriota</taxon>
        <taxon>Cyanophyceae</taxon>
        <taxon>Synechococcales</taxon>
        <taxon>Prochlorococcaceae</taxon>
        <taxon>Prochlorococcus</taxon>
    </lineage>
</organism>
<dbReference type="GO" id="GO:0016757">
    <property type="term" value="F:glycosyltransferase activity"/>
    <property type="evidence" value="ECO:0007669"/>
    <property type="project" value="InterPro"/>
</dbReference>
<dbReference type="CDD" id="cd03801">
    <property type="entry name" value="GT4_PimA-like"/>
    <property type="match status" value="1"/>
</dbReference>
<dbReference type="InterPro" id="IPR050194">
    <property type="entry name" value="Glycosyltransferase_grp1"/>
</dbReference>
<sequence length="375" mass="43384">MIRVLRVGEMPSKKFPGRGLACYVLSKNKKLKTTLFTPYQCFNDSLIPLKFKNLTLRKYLLLKNRNAQKLSNSAKKIKTFLNLFVYFFANIQILIREVFNTYDVVHIHNPAYSPLFIFAKFRGSICSYTSHGYDSFTVSNSFLLRIFLQKVDIIFCMAESQVNQFKKIFPKKKIIFASNGVDFELFNNEKKYQERKKNIICIGSLTWKKDYATIIKSFFEISKKIKNWKLIIIGIGPELRNLKNLITLYNLESKVILRGNLSRKDVATELRESRIYLINSITEGLPKSLIEAMASGCACISSDVGECKNVLKKCGIIIQHKNVMETTNALLKLINDDKISEIYSEKSKKIAKNYSWENYSNIQINAYKELLNLKK</sequence>
<dbReference type="PANTHER" id="PTHR45947:SF3">
    <property type="entry name" value="SULFOQUINOVOSYL TRANSFERASE SQD2"/>
    <property type="match status" value="1"/>
</dbReference>
<feature type="domain" description="Glycosyl transferase family 1" evidence="1">
    <location>
        <begin position="187"/>
        <end position="349"/>
    </location>
</feature>
<protein>
    <submittedName>
        <fullName evidence="3">Glycosyltransferase family 4 protein</fullName>
    </submittedName>
</protein>
<proteinExistence type="predicted"/>
<dbReference type="SUPFAM" id="SSF53756">
    <property type="entry name" value="UDP-Glycosyltransferase/glycogen phosphorylase"/>
    <property type="match status" value="1"/>
</dbReference>
<name>A0A9D9BU37_PROMR</name>
<dbReference type="PANTHER" id="PTHR45947">
    <property type="entry name" value="SULFOQUINOVOSYL TRANSFERASE SQD2"/>
    <property type="match status" value="1"/>
</dbReference>
<evidence type="ECO:0000259" key="2">
    <source>
        <dbReference type="Pfam" id="PF13439"/>
    </source>
</evidence>
<reference evidence="3" key="1">
    <citation type="journal article" date="2021" name="Front. Mar. Sci.">
        <title>Genomes of Diverse Isolates of Prochlorococcus High-Light-Adapted Clade II in the Western Pacific Ocean.</title>
        <authorList>
            <person name="Yan W."/>
            <person name="Feng X."/>
            <person name="Zhang W."/>
            <person name="Nawaz M.Z."/>
            <person name="Luo T."/>
            <person name="Zhang R."/>
            <person name="Jiao N."/>
        </authorList>
    </citation>
    <scope>NUCLEOTIDE SEQUENCE</scope>
    <source>
        <strain evidence="3">CUG1433</strain>
    </source>
</reference>
<feature type="domain" description="Glycosyltransferase subfamily 4-like N-terminal" evidence="2">
    <location>
        <begin position="83"/>
        <end position="184"/>
    </location>
</feature>
<dbReference type="InterPro" id="IPR001296">
    <property type="entry name" value="Glyco_trans_1"/>
</dbReference>
<dbReference type="InterPro" id="IPR028098">
    <property type="entry name" value="Glyco_trans_4-like_N"/>
</dbReference>
<accession>A0A9D9BU37</accession>